<proteinExistence type="predicted"/>
<name>A0ABD1V6S8_9LAMI</name>
<dbReference type="EMBL" id="JBFOLK010000002">
    <property type="protein sequence ID" value="KAL2532957.1"/>
    <property type="molecule type" value="Genomic_DNA"/>
</dbReference>
<organism evidence="2 3">
    <name type="scientific">Abeliophyllum distichum</name>
    <dbReference type="NCBI Taxonomy" id="126358"/>
    <lineage>
        <taxon>Eukaryota</taxon>
        <taxon>Viridiplantae</taxon>
        <taxon>Streptophyta</taxon>
        <taxon>Embryophyta</taxon>
        <taxon>Tracheophyta</taxon>
        <taxon>Spermatophyta</taxon>
        <taxon>Magnoliopsida</taxon>
        <taxon>eudicotyledons</taxon>
        <taxon>Gunneridae</taxon>
        <taxon>Pentapetalae</taxon>
        <taxon>asterids</taxon>
        <taxon>lamiids</taxon>
        <taxon>Lamiales</taxon>
        <taxon>Oleaceae</taxon>
        <taxon>Forsythieae</taxon>
        <taxon>Abeliophyllum</taxon>
    </lineage>
</organism>
<dbReference type="AlphaFoldDB" id="A0ABD1V6S8"/>
<accession>A0ABD1V6S8</accession>
<dbReference type="Proteomes" id="UP001604336">
    <property type="component" value="Unassembled WGS sequence"/>
</dbReference>
<feature type="region of interest" description="Disordered" evidence="1">
    <location>
        <begin position="146"/>
        <end position="173"/>
    </location>
</feature>
<reference evidence="3" key="1">
    <citation type="submission" date="2024-07" db="EMBL/GenBank/DDBJ databases">
        <title>Two chromosome-level genome assemblies of Korean endemic species Abeliophyllum distichum and Forsythia ovata (Oleaceae).</title>
        <authorList>
            <person name="Jang H."/>
        </authorList>
    </citation>
    <scope>NUCLEOTIDE SEQUENCE [LARGE SCALE GENOMIC DNA]</scope>
</reference>
<comment type="caution">
    <text evidence="2">The sequence shown here is derived from an EMBL/GenBank/DDBJ whole genome shotgun (WGS) entry which is preliminary data.</text>
</comment>
<gene>
    <name evidence="2" type="ORF">Adt_06308</name>
</gene>
<keyword evidence="3" id="KW-1185">Reference proteome</keyword>
<evidence type="ECO:0000313" key="2">
    <source>
        <dbReference type="EMBL" id="KAL2532957.1"/>
    </source>
</evidence>
<protein>
    <submittedName>
        <fullName evidence="2">Uncharacterized protein</fullName>
    </submittedName>
</protein>
<evidence type="ECO:0000313" key="3">
    <source>
        <dbReference type="Proteomes" id="UP001604336"/>
    </source>
</evidence>
<evidence type="ECO:0000256" key="1">
    <source>
        <dbReference type="SAM" id="MobiDB-lite"/>
    </source>
</evidence>
<sequence>MFERPVIDKNMDGVVEETNGVSSDGAAAEFYKLAEVLKEPLHRPGKKLKLNKKVEGKVMGSSERADEEKGKYCATGCEIHSPKTQGSVLITYQILRSCIRRELLVFFEITIGSLQIGDLRFWLGELLFCEDLGEIKTELYSGYRFGKEPRNGDRPTQSGGRGQEDSVPCGGLRATPLKGNFDFRICD</sequence>